<comment type="caution">
    <text evidence="7">The sequence shown here is derived from an EMBL/GenBank/DDBJ whole genome shotgun (WGS) entry which is preliminary data.</text>
</comment>
<keyword evidence="2 5" id="KW-0690">Ribosome biogenesis</keyword>
<dbReference type="GO" id="GO:0000967">
    <property type="term" value="P:rRNA 5'-end processing"/>
    <property type="evidence" value="ECO:0007669"/>
    <property type="project" value="UniProtKB-UniRule"/>
</dbReference>
<dbReference type="InterPro" id="IPR037027">
    <property type="entry name" value="YqgF/RNaseH-like_dom_sf"/>
</dbReference>
<evidence type="ECO:0000256" key="4">
    <source>
        <dbReference type="ARBA" id="ARBA00022801"/>
    </source>
</evidence>
<dbReference type="InterPro" id="IPR012337">
    <property type="entry name" value="RNaseH-like_sf"/>
</dbReference>
<dbReference type="GO" id="GO:0005829">
    <property type="term" value="C:cytosol"/>
    <property type="evidence" value="ECO:0007669"/>
    <property type="project" value="TreeGrafter"/>
</dbReference>
<dbReference type="EMBL" id="VFOU01000002">
    <property type="protein sequence ID" value="TQL72758.1"/>
    <property type="molecule type" value="Genomic_DNA"/>
</dbReference>
<keyword evidence="8" id="KW-1185">Reference proteome</keyword>
<evidence type="ECO:0000256" key="1">
    <source>
        <dbReference type="ARBA" id="ARBA00022490"/>
    </source>
</evidence>
<comment type="subcellular location">
    <subcellularLocation>
        <location evidence="5">Cytoplasm</location>
    </subcellularLocation>
</comment>
<evidence type="ECO:0000259" key="6">
    <source>
        <dbReference type="SMART" id="SM00732"/>
    </source>
</evidence>
<sequence>MTDTRDPEPVIGSRLGVDVGRARVGLAATDPAGILASPVATLTRDPKEFRDLHKIVDEASQRNAVRAYVGDPINLKGQKTASTQDAHTFARQLAKLLVEAGLPTQVRLIDERLSTVSATQQLRQAGVSSRKQRSVIDQLAAVAILEHAMVLEQNTGVNTGVLVSSDEEDAVDG</sequence>
<name>A0A543AJI9_9MICC</name>
<evidence type="ECO:0000256" key="5">
    <source>
        <dbReference type="HAMAP-Rule" id="MF_00651"/>
    </source>
</evidence>
<dbReference type="SUPFAM" id="SSF53098">
    <property type="entry name" value="Ribonuclease H-like"/>
    <property type="match status" value="1"/>
</dbReference>
<evidence type="ECO:0000256" key="2">
    <source>
        <dbReference type="ARBA" id="ARBA00022517"/>
    </source>
</evidence>
<feature type="domain" description="YqgF/RNase H-like" evidence="6">
    <location>
        <begin position="12"/>
        <end position="118"/>
    </location>
</feature>
<dbReference type="HAMAP" id="MF_00651">
    <property type="entry name" value="Nuclease_YqgF"/>
    <property type="match status" value="1"/>
</dbReference>
<dbReference type="InterPro" id="IPR005227">
    <property type="entry name" value="YqgF"/>
</dbReference>
<dbReference type="AlphaFoldDB" id="A0A543AJI9"/>
<comment type="similarity">
    <text evidence="5">Belongs to the YqgF HJR family.</text>
</comment>
<dbReference type="GO" id="GO:0016788">
    <property type="term" value="F:hydrolase activity, acting on ester bonds"/>
    <property type="evidence" value="ECO:0007669"/>
    <property type="project" value="UniProtKB-UniRule"/>
</dbReference>
<dbReference type="InterPro" id="IPR006641">
    <property type="entry name" value="YqgF/RNaseH-like_dom"/>
</dbReference>
<dbReference type="OrthoDB" id="9790539at2"/>
<keyword evidence="1 5" id="KW-0963">Cytoplasm</keyword>
<keyword evidence="3 5" id="KW-0540">Nuclease</keyword>
<dbReference type="PANTHER" id="PTHR33317:SF4">
    <property type="entry name" value="POLYNUCLEOTIDYL TRANSFERASE, RIBONUCLEASE H-LIKE SUPERFAMILY PROTEIN"/>
    <property type="match status" value="1"/>
</dbReference>
<dbReference type="EC" id="3.1.-.-" evidence="5"/>
<dbReference type="Gene3D" id="3.30.420.140">
    <property type="entry name" value="YqgF/RNase H-like domain"/>
    <property type="match status" value="1"/>
</dbReference>
<evidence type="ECO:0000313" key="7">
    <source>
        <dbReference type="EMBL" id="TQL72758.1"/>
    </source>
</evidence>
<dbReference type="PANTHER" id="PTHR33317">
    <property type="entry name" value="POLYNUCLEOTIDYL TRANSFERASE, RIBONUCLEASE H-LIKE SUPERFAMILY PROTEIN"/>
    <property type="match status" value="1"/>
</dbReference>
<dbReference type="CDD" id="cd16964">
    <property type="entry name" value="YqgF"/>
    <property type="match status" value="1"/>
</dbReference>
<dbReference type="SMART" id="SM00732">
    <property type="entry name" value="YqgFc"/>
    <property type="match status" value="1"/>
</dbReference>
<evidence type="ECO:0000256" key="3">
    <source>
        <dbReference type="ARBA" id="ARBA00022722"/>
    </source>
</evidence>
<proteinExistence type="inferred from homology"/>
<dbReference type="GO" id="GO:0004518">
    <property type="term" value="F:nuclease activity"/>
    <property type="evidence" value="ECO:0007669"/>
    <property type="project" value="UniProtKB-KW"/>
</dbReference>
<evidence type="ECO:0000313" key="8">
    <source>
        <dbReference type="Proteomes" id="UP000319746"/>
    </source>
</evidence>
<accession>A0A543AJI9</accession>
<protein>
    <recommendedName>
        <fullName evidence="5">Putative pre-16S rRNA nuclease</fullName>
        <ecNumber evidence="5">3.1.-.-</ecNumber>
    </recommendedName>
</protein>
<organism evidence="7 8">
    <name type="scientific">Enteractinococcus coprophilus</name>
    <dbReference type="NCBI Taxonomy" id="1027633"/>
    <lineage>
        <taxon>Bacteria</taxon>
        <taxon>Bacillati</taxon>
        <taxon>Actinomycetota</taxon>
        <taxon>Actinomycetes</taxon>
        <taxon>Micrococcales</taxon>
        <taxon>Micrococcaceae</taxon>
    </lineage>
</organism>
<dbReference type="NCBIfam" id="TIGR00250">
    <property type="entry name" value="RNAse_H_YqgF"/>
    <property type="match status" value="1"/>
</dbReference>
<reference evidence="7 8" key="1">
    <citation type="submission" date="2019-06" db="EMBL/GenBank/DDBJ databases">
        <title>Sequencing the genomes of 1000 actinobacteria strains.</title>
        <authorList>
            <person name="Klenk H.-P."/>
        </authorList>
    </citation>
    <scope>NUCLEOTIDE SEQUENCE [LARGE SCALE GENOMIC DNA]</scope>
    <source>
        <strain evidence="7 8">DSM 24083</strain>
    </source>
</reference>
<dbReference type="Proteomes" id="UP000319746">
    <property type="component" value="Unassembled WGS sequence"/>
</dbReference>
<dbReference type="RefSeq" id="WP_141866119.1">
    <property type="nucleotide sequence ID" value="NZ_BAABAN010000004.1"/>
</dbReference>
<comment type="function">
    <text evidence="5">Could be a nuclease involved in processing of the 5'-end of pre-16S rRNA.</text>
</comment>
<dbReference type="Pfam" id="PF03652">
    <property type="entry name" value="RuvX"/>
    <property type="match status" value="1"/>
</dbReference>
<keyword evidence="4 5" id="KW-0378">Hydrolase</keyword>
<gene>
    <name evidence="7" type="ORF">FB556_1427</name>
</gene>